<feature type="chain" id="PRO_5003126812" description="Tip attachment protein J domain-containing protein" evidence="1">
    <location>
        <begin position="27"/>
        <end position="1108"/>
    </location>
</feature>
<dbReference type="BioCyc" id="BSUB633149:G1GM8-68-MONOMER"/>
<accession>D9QI78</accession>
<dbReference type="Pfam" id="PF13550">
    <property type="entry name" value="Phage-tail_3"/>
    <property type="match status" value="1"/>
</dbReference>
<evidence type="ECO:0000256" key="1">
    <source>
        <dbReference type="SAM" id="SignalP"/>
    </source>
</evidence>
<dbReference type="KEGG" id="bsb:Bresu_0066"/>
<keyword evidence="1" id="KW-0732">Signal</keyword>
<dbReference type="EMBL" id="CP002102">
    <property type="protein sequence ID" value="ADK99380.1"/>
    <property type="molecule type" value="Genomic_DNA"/>
</dbReference>
<dbReference type="Proteomes" id="UP000002696">
    <property type="component" value="Chromosome"/>
</dbReference>
<dbReference type="eggNOG" id="COG4733">
    <property type="taxonomic scope" value="Bacteria"/>
</dbReference>
<evidence type="ECO:0000313" key="4">
    <source>
        <dbReference type="Proteomes" id="UP000002696"/>
    </source>
</evidence>
<dbReference type="InterPro" id="IPR032876">
    <property type="entry name" value="J_dom"/>
</dbReference>
<proteinExistence type="predicted"/>
<name>D9QI78_BRESC</name>
<dbReference type="AlphaFoldDB" id="D9QI78"/>
<organism evidence="3 4">
    <name type="scientific">Brevundimonas subvibrioides (strain ATCC 15264 / DSM 4735 / LMG 14903 / NBRC 16000 / CB 81)</name>
    <name type="common">Caulobacter subvibrioides</name>
    <dbReference type="NCBI Taxonomy" id="633149"/>
    <lineage>
        <taxon>Bacteria</taxon>
        <taxon>Pseudomonadati</taxon>
        <taxon>Pseudomonadota</taxon>
        <taxon>Alphaproteobacteria</taxon>
        <taxon>Caulobacterales</taxon>
        <taxon>Caulobacteraceae</taxon>
        <taxon>Brevundimonas</taxon>
    </lineage>
</organism>
<dbReference type="RefSeq" id="WP_013267485.1">
    <property type="nucleotide sequence ID" value="NC_014375.1"/>
</dbReference>
<feature type="domain" description="Tip attachment protein J" evidence="2">
    <location>
        <begin position="328"/>
        <end position="488"/>
    </location>
</feature>
<gene>
    <name evidence="3" type="ordered locus">Bresu_0066</name>
</gene>
<dbReference type="InParanoid" id="D9QI78"/>
<dbReference type="OrthoDB" id="7172230at2"/>
<reference evidence="4" key="1">
    <citation type="journal article" date="2011" name="J. Bacteriol.">
        <title>Genome sequences of eight morphologically diverse alphaproteobacteria.</title>
        <authorList>
            <consortium name="US DOE Joint Genome Institute"/>
            <person name="Brown P.J."/>
            <person name="Kysela D.T."/>
            <person name="Buechlein A."/>
            <person name="Hemmerich C."/>
            <person name="Brun Y.V."/>
        </authorList>
    </citation>
    <scope>NUCLEOTIDE SEQUENCE [LARGE SCALE GENOMIC DNA]</scope>
    <source>
        <strain evidence="4">ATCC 15264 / DSM 4735 / LMG 14903 / NBRC 16000 / CB 81</strain>
    </source>
</reference>
<sequence length="1108" mass="116632">MRLKRLLLGSALALSFVVTAPTPAKADPITATITAISVFASSAVGSFIVNAALTAAVSWGASKLQGKNKAGVAERQASVQSLSLGEVPREALLGETITGGSLVDVFNHGGQYGTDYVTRCIALADHSVDALVGYYIDDVFYAWTGNGLQPGFGDALDMEFVNASATGTSPPARWLSASGWSNTDVGVGVTRIWVSCKFDEKVWPQGLPQIRFVLRGLKVYDARKDPGLGYVGAGAQTWDDPSTHAWSRNATLLRYATVRGIYVEGHQGEAEHLLIGRGLTPEEAPPARIIAAANLCDEDVDGDFAPGTTLYMVNGTIRASDSFISVEEMFAAAMAGVIVQREGGVEIEPGQAKAAVLTITDDDLVVGEPVTFSDFLTDGDGGRINTVVPRYVSPEQNWKDFAGPVRRDLADIAEDGGPREMTLPLVLVTDGRQADWCAEIVRRSSRLERRATVVLPPDCSMLEEGDWIAWQSARHHAGATVRYQIAGWSTDASWRMRLSLREIASSVFGVPYPVESTALPPPAPVPVDALALNSVAAEAAILAGDTSTMPGVRFTWATPVDGAMTAIRAEVRRVGETEAATARTEDLASGVMVMSNGVPADAAIEGRLVPIGNPTRPVLPSVWFPLSTAQLVAGDVDPTSPTVVDLFGDITDIFGDLSDLSGDLVTETTIRAQQVSNINTRLIFQANKLLNSNFTDGLNHWSASGWSVLSDPTQGTFAYMAAAGTHSAISDTISGNAGATYSVALNAEVGGVGGNASVFVTFYSGASAISDSAALTFANPGWGRVEYSFTMPTGTNGFRVVARKNGAASYLACNKVMVNGGPVALPWNDQASNDEVGASVISNSLAIIDLETQQALAYYEVVASASGGAPARLRLVSSSLGSAVALDAPFIYFGGNTVFDDATDTLRTTTGGTTRVIAWGAPFGTTGDLTQWEGPSSIAFSAMSRANAFTCIANAPPYVDGTSVRGTARTWAVSGQIGAFASYPTVSTNDPGGTWTVGAGGRWEVEVKGTTQFDSGASFPAVPPVFASGYYLIRLVRVSDNTIQWTSDPIDCSARQTTKVGCIPIREVIDNPGAETYRWQVALTGRGSTAETTSGTVDLSIKITHYTS</sequence>
<keyword evidence="4" id="KW-1185">Reference proteome</keyword>
<dbReference type="Gene3D" id="2.60.120.260">
    <property type="entry name" value="Galactose-binding domain-like"/>
    <property type="match status" value="1"/>
</dbReference>
<evidence type="ECO:0000259" key="2">
    <source>
        <dbReference type="Pfam" id="PF13550"/>
    </source>
</evidence>
<protein>
    <recommendedName>
        <fullName evidence="2">Tip attachment protein J domain-containing protein</fullName>
    </recommendedName>
</protein>
<dbReference type="HOGENOM" id="CLU_282095_0_0_5"/>
<feature type="signal peptide" evidence="1">
    <location>
        <begin position="1"/>
        <end position="26"/>
    </location>
</feature>
<dbReference type="STRING" id="633149.Bresu_0066"/>
<evidence type="ECO:0000313" key="3">
    <source>
        <dbReference type="EMBL" id="ADK99380.1"/>
    </source>
</evidence>